<sequence>MVSRLFQVALLALVTVLGLFFVNGLAELYAQGLEWILRLAAVEKLSLVEEGVVRRLAELGTYALAGALLGAAQARALRLVGFQVPGWVSVTALGFAVGVV</sequence>
<organism evidence="1 2">
    <name type="scientific">Corallococcus llansteffanensis</name>
    <dbReference type="NCBI Taxonomy" id="2316731"/>
    <lineage>
        <taxon>Bacteria</taxon>
        <taxon>Pseudomonadati</taxon>
        <taxon>Myxococcota</taxon>
        <taxon>Myxococcia</taxon>
        <taxon>Myxococcales</taxon>
        <taxon>Cystobacterineae</taxon>
        <taxon>Myxococcaceae</taxon>
        <taxon>Corallococcus</taxon>
    </lineage>
</organism>
<keyword evidence="2" id="KW-1185">Reference proteome</keyword>
<evidence type="ECO:0000313" key="2">
    <source>
        <dbReference type="Proteomes" id="UP000272888"/>
    </source>
</evidence>
<gene>
    <name evidence="1" type="ORF">D7V93_38735</name>
</gene>
<protein>
    <submittedName>
        <fullName evidence="1">Uncharacterized protein</fullName>
    </submittedName>
</protein>
<dbReference type="Proteomes" id="UP000272888">
    <property type="component" value="Unassembled WGS sequence"/>
</dbReference>
<dbReference type="EMBL" id="RAWB01000710">
    <property type="protein sequence ID" value="RKH41452.1"/>
    <property type="molecule type" value="Genomic_DNA"/>
</dbReference>
<evidence type="ECO:0000313" key="1">
    <source>
        <dbReference type="EMBL" id="RKH41452.1"/>
    </source>
</evidence>
<reference evidence="2" key="1">
    <citation type="submission" date="2018-09" db="EMBL/GenBank/DDBJ databases">
        <authorList>
            <person name="Livingstone P.G."/>
            <person name="Whitworth D.E."/>
        </authorList>
    </citation>
    <scope>NUCLEOTIDE SEQUENCE [LARGE SCALE GENOMIC DNA]</scope>
    <source>
        <strain evidence="2">CA051B</strain>
    </source>
</reference>
<proteinExistence type="predicted"/>
<accession>A0A3A8NN88</accession>
<dbReference type="AlphaFoldDB" id="A0A3A8NN88"/>
<dbReference type="RefSeq" id="WP_147451564.1">
    <property type="nucleotide sequence ID" value="NZ_RAWB01000710.1"/>
</dbReference>
<name>A0A3A8NN88_9BACT</name>
<feature type="non-terminal residue" evidence="1">
    <location>
        <position position="100"/>
    </location>
</feature>
<comment type="caution">
    <text evidence="1">The sequence shown here is derived from an EMBL/GenBank/DDBJ whole genome shotgun (WGS) entry which is preliminary data.</text>
</comment>